<evidence type="ECO:0000313" key="9">
    <source>
        <dbReference type="EMBL" id="MEE8658051.1"/>
    </source>
</evidence>
<evidence type="ECO:0000256" key="5">
    <source>
        <dbReference type="ARBA" id="ARBA00022989"/>
    </source>
</evidence>
<evidence type="ECO:0000256" key="6">
    <source>
        <dbReference type="ARBA" id="ARBA00023136"/>
    </source>
</evidence>
<reference evidence="9 10" key="1">
    <citation type="submission" date="2023-10" db="EMBL/GenBank/DDBJ databases">
        <title>Sorlinia euscelidii gen. nov., sp. nov., an acetic acid bacteria isolated from the gut of Euscelidius variegatus emitter.</title>
        <authorList>
            <person name="Michoud G."/>
            <person name="Marasco R."/>
            <person name="Seferji K."/>
            <person name="Gonella E."/>
            <person name="Garuglieri E."/>
            <person name="Alma A."/>
            <person name="Mapelli F."/>
            <person name="Borin S."/>
            <person name="Daffonchio D."/>
            <person name="Crotti E."/>
        </authorList>
    </citation>
    <scope>NUCLEOTIDE SEQUENCE [LARGE SCALE GENOMIC DNA]</scope>
    <source>
        <strain evidence="9 10">EV16P</strain>
    </source>
</reference>
<dbReference type="RefSeq" id="WP_394818999.1">
    <property type="nucleotide sequence ID" value="NZ_JAWJZY010000001.1"/>
</dbReference>
<dbReference type="SUPFAM" id="SSF53448">
    <property type="entry name" value="Nucleotide-diphospho-sugar transferases"/>
    <property type="match status" value="1"/>
</dbReference>
<name>A0ABU7U150_9PROT</name>
<dbReference type="InterPro" id="IPR050256">
    <property type="entry name" value="Glycosyltransferase_2"/>
</dbReference>
<keyword evidence="3 9" id="KW-0808">Transferase</keyword>
<comment type="subcellular location">
    <subcellularLocation>
        <location evidence="1">Membrane</location>
        <topology evidence="1">Multi-pass membrane protein</topology>
    </subcellularLocation>
</comment>
<dbReference type="PANTHER" id="PTHR48090">
    <property type="entry name" value="UNDECAPRENYL-PHOSPHATE 4-DEOXY-4-FORMAMIDO-L-ARABINOSE TRANSFERASE-RELATED"/>
    <property type="match status" value="1"/>
</dbReference>
<evidence type="ECO:0000256" key="7">
    <source>
        <dbReference type="SAM" id="Phobius"/>
    </source>
</evidence>
<keyword evidence="5 7" id="KW-1133">Transmembrane helix</keyword>
<dbReference type="CDD" id="cd04187">
    <property type="entry name" value="DPM1_like_bac"/>
    <property type="match status" value="1"/>
</dbReference>
<sequence>MKSLSLVVPFYNESRNVERFSDTITPILEDLALEEWEVICVDDGSQDDSLARLIALHGKDGRFKIVELSRNFGKEAAMTAGLLEAKGDAVIVMDADLQDPPDLIPEMLAKWRGGADVVLARRVDRSSDGHAKRLTAAWFYRVHNALSKVKIPENVGDFRLMDRAVINALAQLPERQRFMKGLFAWVGFRTETIDYTRPPRLAGKTSFSGLALWNLALESITGFSTIPLRIWTYIGFSGACMAALYGFFILVRTLITGTNAPGYPSLFCAVIFFGSVQIMSIGMLGEYIGRIYMEAKQRPLFIKRRVYAK</sequence>
<evidence type="ECO:0000256" key="2">
    <source>
        <dbReference type="ARBA" id="ARBA00022676"/>
    </source>
</evidence>
<accession>A0ABU7U150</accession>
<dbReference type="EMBL" id="JAWJZY010000001">
    <property type="protein sequence ID" value="MEE8658051.1"/>
    <property type="molecule type" value="Genomic_DNA"/>
</dbReference>
<evidence type="ECO:0000256" key="3">
    <source>
        <dbReference type="ARBA" id="ARBA00022679"/>
    </source>
</evidence>
<evidence type="ECO:0000259" key="8">
    <source>
        <dbReference type="Pfam" id="PF00535"/>
    </source>
</evidence>
<gene>
    <name evidence="9" type="ORF">DOFOFD_03360</name>
</gene>
<dbReference type="InterPro" id="IPR029044">
    <property type="entry name" value="Nucleotide-diphossugar_trans"/>
</dbReference>
<keyword evidence="4 7" id="KW-0812">Transmembrane</keyword>
<dbReference type="PANTHER" id="PTHR48090:SF1">
    <property type="entry name" value="PROPHAGE BACTOPRENOL GLUCOSYL TRANSFERASE HOMOLOG"/>
    <property type="match status" value="1"/>
</dbReference>
<dbReference type="InterPro" id="IPR001173">
    <property type="entry name" value="Glyco_trans_2-like"/>
</dbReference>
<evidence type="ECO:0000256" key="4">
    <source>
        <dbReference type="ARBA" id="ARBA00022692"/>
    </source>
</evidence>
<dbReference type="GO" id="GO:0016740">
    <property type="term" value="F:transferase activity"/>
    <property type="evidence" value="ECO:0007669"/>
    <property type="project" value="UniProtKB-KW"/>
</dbReference>
<comment type="caution">
    <text evidence="9">The sequence shown here is derived from an EMBL/GenBank/DDBJ whole genome shotgun (WGS) entry which is preliminary data.</text>
</comment>
<dbReference type="Pfam" id="PF00535">
    <property type="entry name" value="Glycos_transf_2"/>
    <property type="match status" value="1"/>
</dbReference>
<keyword evidence="10" id="KW-1185">Reference proteome</keyword>
<feature type="domain" description="Glycosyltransferase 2-like" evidence="8">
    <location>
        <begin position="5"/>
        <end position="167"/>
    </location>
</feature>
<keyword evidence="2" id="KW-0328">Glycosyltransferase</keyword>
<dbReference type="Gene3D" id="3.90.550.10">
    <property type="entry name" value="Spore Coat Polysaccharide Biosynthesis Protein SpsA, Chain A"/>
    <property type="match status" value="1"/>
</dbReference>
<organism evidence="9 10">
    <name type="scientific">Sorlinia euscelidii</name>
    <dbReference type="NCBI Taxonomy" id="3081148"/>
    <lineage>
        <taxon>Bacteria</taxon>
        <taxon>Pseudomonadati</taxon>
        <taxon>Pseudomonadota</taxon>
        <taxon>Alphaproteobacteria</taxon>
        <taxon>Acetobacterales</taxon>
        <taxon>Acetobacteraceae</taxon>
        <taxon>Sorlinia</taxon>
    </lineage>
</organism>
<keyword evidence="6 7" id="KW-0472">Membrane</keyword>
<feature type="transmembrane region" description="Helical" evidence="7">
    <location>
        <begin position="230"/>
        <end position="251"/>
    </location>
</feature>
<protein>
    <submittedName>
        <fullName evidence="9">Bactoprenol glucosyl transferase</fullName>
    </submittedName>
</protein>
<proteinExistence type="predicted"/>
<evidence type="ECO:0000313" key="10">
    <source>
        <dbReference type="Proteomes" id="UP001312908"/>
    </source>
</evidence>
<dbReference type="Proteomes" id="UP001312908">
    <property type="component" value="Unassembled WGS sequence"/>
</dbReference>
<feature type="transmembrane region" description="Helical" evidence="7">
    <location>
        <begin position="263"/>
        <end position="288"/>
    </location>
</feature>
<evidence type="ECO:0000256" key="1">
    <source>
        <dbReference type="ARBA" id="ARBA00004141"/>
    </source>
</evidence>